<comment type="catalytic activity">
    <reaction evidence="1">
        <text>ATP + protein L-histidine = ADP + protein N-phospho-L-histidine.</text>
        <dbReference type="EC" id="2.7.13.3"/>
    </reaction>
</comment>
<dbReference type="CDD" id="cd00082">
    <property type="entry name" value="HisKA"/>
    <property type="match status" value="1"/>
</dbReference>
<keyword evidence="6" id="KW-0812">Transmembrane</keyword>
<evidence type="ECO:0000256" key="11">
    <source>
        <dbReference type="SAM" id="Coils"/>
    </source>
</evidence>
<dbReference type="SUPFAM" id="SSF55874">
    <property type="entry name" value="ATPase domain of HSP90 chaperone/DNA topoisomerase II/histidine kinase"/>
    <property type="match status" value="1"/>
</dbReference>
<keyword evidence="8" id="KW-1133">Transmembrane helix</keyword>
<dbReference type="SMART" id="SM00304">
    <property type="entry name" value="HAMP"/>
    <property type="match status" value="1"/>
</dbReference>
<dbReference type="EMBL" id="JABVEC010000006">
    <property type="protein sequence ID" value="MBC6465856.1"/>
    <property type="molecule type" value="Genomic_DNA"/>
</dbReference>
<feature type="domain" description="HAMP" evidence="13">
    <location>
        <begin position="199"/>
        <end position="252"/>
    </location>
</feature>
<name>A0ABR7LLW4_9ACTN</name>
<gene>
    <name evidence="14" type="ORF">HKK74_10150</name>
</gene>
<evidence type="ECO:0000256" key="2">
    <source>
        <dbReference type="ARBA" id="ARBA00004236"/>
    </source>
</evidence>
<dbReference type="Pfam" id="PF02518">
    <property type="entry name" value="HATPase_c"/>
    <property type="match status" value="1"/>
</dbReference>
<evidence type="ECO:0000256" key="8">
    <source>
        <dbReference type="ARBA" id="ARBA00022989"/>
    </source>
</evidence>
<dbReference type="PRINTS" id="PR00344">
    <property type="entry name" value="BCTRLSENSOR"/>
</dbReference>
<protein>
    <recommendedName>
        <fullName evidence="3">histidine kinase</fullName>
        <ecNumber evidence="3">2.7.13.3</ecNumber>
    </recommendedName>
</protein>
<reference evidence="14 15" key="1">
    <citation type="submission" date="2020-06" db="EMBL/GenBank/DDBJ databases">
        <title>Actinomadura xiongansis sp. nov., isolated from soil of Baiyangdian.</title>
        <authorList>
            <person name="Zhang X."/>
        </authorList>
    </citation>
    <scope>NUCLEOTIDE SEQUENCE [LARGE SCALE GENOMIC DNA]</scope>
    <source>
        <strain evidence="14 15">HBUM206468</strain>
    </source>
</reference>
<evidence type="ECO:0000256" key="10">
    <source>
        <dbReference type="ARBA" id="ARBA00023136"/>
    </source>
</evidence>
<dbReference type="InterPro" id="IPR003661">
    <property type="entry name" value="HisK_dim/P_dom"/>
</dbReference>
<dbReference type="PROSITE" id="PS50109">
    <property type="entry name" value="HIS_KIN"/>
    <property type="match status" value="1"/>
</dbReference>
<dbReference type="InterPro" id="IPR003594">
    <property type="entry name" value="HATPase_dom"/>
</dbReference>
<evidence type="ECO:0000256" key="5">
    <source>
        <dbReference type="ARBA" id="ARBA00022679"/>
    </source>
</evidence>
<dbReference type="SUPFAM" id="SSF47384">
    <property type="entry name" value="Homodimeric domain of signal transducing histidine kinase"/>
    <property type="match status" value="1"/>
</dbReference>
<keyword evidence="7" id="KW-0418">Kinase</keyword>
<evidence type="ECO:0000256" key="3">
    <source>
        <dbReference type="ARBA" id="ARBA00012438"/>
    </source>
</evidence>
<sequence length="477" mass="51812">MGLHSMLSPRLRPRLCARPRLLRRPRSLRGRITLLVAVLAILFFVPAGLVAGTIARHTLTNSAWQQLRRQAAATAAAVRGGRVTNPIVPQVPDVDLVQVVAPDHRIIAASAAARGLPPMSLTLPTPANPQQDLQTCSNPQPGCLRISAIRATPALESPVVYAGVRQPSLLSIGIFDTMFAVQVAALITLTVYSAWKITGRALRPMEEIGAQLAAINLNSLSSRVPEPPDQAEVARLAHAVNSTLERLENAKTRMERALDRQRQFAADASHELRTPIAGLRTQLEEAQLYPDDTEWHTLLDKTLDDVDRLEKITSDLLLLTRVGAGGPRALEEVNLAELVREEISRRADTHPVRLLLQPDVTVNAVRGQISRVLENLLDNAQRHAARAVRVEVCQGKDIVELIVTDDGEGIPEADRERIFERFTRLDTARSRGAGGAGLGLAIARDIAHAHNGTLHAEAAPTGGSRFILRLPPATPSN</sequence>
<dbReference type="SMART" id="SM00387">
    <property type="entry name" value="HATPase_c"/>
    <property type="match status" value="1"/>
</dbReference>
<evidence type="ECO:0000259" key="13">
    <source>
        <dbReference type="PROSITE" id="PS50885"/>
    </source>
</evidence>
<keyword evidence="5" id="KW-0808">Transferase</keyword>
<dbReference type="InterPro" id="IPR005467">
    <property type="entry name" value="His_kinase_dom"/>
</dbReference>
<dbReference type="PROSITE" id="PS50885">
    <property type="entry name" value="HAMP"/>
    <property type="match status" value="1"/>
</dbReference>
<dbReference type="Gene3D" id="1.10.287.130">
    <property type="match status" value="1"/>
</dbReference>
<dbReference type="Gene3D" id="6.10.340.10">
    <property type="match status" value="1"/>
</dbReference>
<accession>A0ABR7LLW4</accession>
<evidence type="ECO:0000256" key="9">
    <source>
        <dbReference type="ARBA" id="ARBA00023012"/>
    </source>
</evidence>
<dbReference type="RefSeq" id="WP_187242878.1">
    <property type="nucleotide sequence ID" value="NZ_BAAAOK010000028.1"/>
</dbReference>
<keyword evidence="10" id="KW-0472">Membrane</keyword>
<dbReference type="PANTHER" id="PTHR45436">
    <property type="entry name" value="SENSOR HISTIDINE KINASE YKOH"/>
    <property type="match status" value="1"/>
</dbReference>
<dbReference type="Proteomes" id="UP000805614">
    <property type="component" value="Unassembled WGS sequence"/>
</dbReference>
<feature type="coiled-coil region" evidence="11">
    <location>
        <begin position="237"/>
        <end position="267"/>
    </location>
</feature>
<evidence type="ECO:0000313" key="15">
    <source>
        <dbReference type="Proteomes" id="UP000805614"/>
    </source>
</evidence>
<evidence type="ECO:0000256" key="7">
    <source>
        <dbReference type="ARBA" id="ARBA00022777"/>
    </source>
</evidence>
<dbReference type="InterPro" id="IPR036097">
    <property type="entry name" value="HisK_dim/P_sf"/>
</dbReference>
<dbReference type="InterPro" id="IPR050428">
    <property type="entry name" value="TCS_sensor_his_kinase"/>
</dbReference>
<dbReference type="Pfam" id="PF00512">
    <property type="entry name" value="HisKA"/>
    <property type="match status" value="1"/>
</dbReference>
<dbReference type="Gene3D" id="3.30.565.10">
    <property type="entry name" value="Histidine kinase-like ATPase, C-terminal domain"/>
    <property type="match status" value="1"/>
</dbReference>
<dbReference type="CDD" id="cd00075">
    <property type="entry name" value="HATPase"/>
    <property type="match status" value="1"/>
</dbReference>
<evidence type="ECO:0000256" key="1">
    <source>
        <dbReference type="ARBA" id="ARBA00000085"/>
    </source>
</evidence>
<dbReference type="Pfam" id="PF00672">
    <property type="entry name" value="HAMP"/>
    <property type="match status" value="1"/>
</dbReference>
<dbReference type="PANTHER" id="PTHR45436:SF5">
    <property type="entry name" value="SENSOR HISTIDINE KINASE TRCS"/>
    <property type="match status" value="1"/>
</dbReference>
<keyword evidence="11" id="KW-0175">Coiled coil</keyword>
<organism evidence="14 15">
    <name type="scientific">Actinomadura alba</name>
    <dbReference type="NCBI Taxonomy" id="406431"/>
    <lineage>
        <taxon>Bacteria</taxon>
        <taxon>Bacillati</taxon>
        <taxon>Actinomycetota</taxon>
        <taxon>Actinomycetes</taxon>
        <taxon>Streptosporangiales</taxon>
        <taxon>Thermomonosporaceae</taxon>
        <taxon>Actinomadura</taxon>
    </lineage>
</organism>
<dbReference type="InterPro" id="IPR036890">
    <property type="entry name" value="HATPase_C_sf"/>
</dbReference>
<evidence type="ECO:0000256" key="4">
    <source>
        <dbReference type="ARBA" id="ARBA00022553"/>
    </source>
</evidence>
<evidence type="ECO:0000259" key="12">
    <source>
        <dbReference type="PROSITE" id="PS50109"/>
    </source>
</evidence>
<keyword evidence="9" id="KW-0902">Two-component regulatory system</keyword>
<proteinExistence type="predicted"/>
<evidence type="ECO:0000256" key="6">
    <source>
        <dbReference type="ARBA" id="ARBA00022692"/>
    </source>
</evidence>
<dbReference type="EC" id="2.7.13.3" evidence="3"/>
<feature type="domain" description="Histidine kinase" evidence="12">
    <location>
        <begin position="267"/>
        <end position="474"/>
    </location>
</feature>
<dbReference type="InterPro" id="IPR004358">
    <property type="entry name" value="Sig_transdc_His_kin-like_C"/>
</dbReference>
<comment type="caution">
    <text evidence="14">The sequence shown here is derived from an EMBL/GenBank/DDBJ whole genome shotgun (WGS) entry which is preliminary data.</text>
</comment>
<evidence type="ECO:0000313" key="14">
    <source>
        <dbReference type="EMBL" id="MBC6465856.1"/>
    </source>
</evidence>
<keyword evidence="4" id="KW-0597">Phosphoprotein</keyword>
<keyword evidence="15" id="KW-1185">Reference proteome</keyword>
<dbReference type="InterPro" id="IPR003660">
    <property type="entry name" value="HAMP_dom"/>
</dbReference>
<comment type="subcellular location">
    <subcellularLocation>
        <location evidence="2">Cell membrane</location>
    </subcellularLocation>
</comment>
<dbReference type="SMART" id="SM00388">
    <property type="entry name" value="HisKA"/>
    <property type="match status" value="1"/>
</dbReference>